<feature type="compositionally biased region" description="Polar residues" evidence="7">
    <location>
        <begin position="18"/>
        <end position="33"/>
    </location>
</feature>
<evidence type="ECO:0000256" key="6">
    <source>
        <dbReference type="ARBA" id="ARBA00023306"/>
    </source>
</evidence>
<dbReference type="SUPFAM" id="SSF48371">
    <property type="entry name" value="ARM repeat"/>
    <property type="match status" value="1"/>
</dbReference>
<evidence type="ECO:0000313" key="10">
    <source>
        <dbReference type="Proteomes" id="UP000324585"/>
    </source>
</evidence>
<dbReference type="InterPro" id="IPR026971">
    <property type="entry name" value="CND1/NCAPD3"/>
</dbReference>
<feature type="compositionally biased region" description="Basic and acidic residues" evidence="7">
    <location>
        <begin position="34"/>
        <end position="52"/>
    </location>
</feature>
<dbReference type="InterPro" id="IPR032682">
    <property type="entry name" value="Cnd1_C"/>
</dbReference>
<evidence type="ECO:0000256" key="7">
    <source>
        <dbReference type="SAM" id="MobiDB-lite"/>
    </source>
</evidence>
<protein>
    <submittedName>
        <fullName evidence="9">Condensin-2 complex subunit D3</fullName>
    </submittedName>
</protein>
<dbReference type="Pfam" id="PF12717">
    <property type="entry name" value="Cnd1"/>
    <property type="match status" value="1"/>
</dbReference>
<organism evidence="9 10">
    <name type="scientific">Porphyridium purpureum</name>
    <name type="common">Red alga</name>
    <name type="synonym">Porphyridium cruentum</name>
    <dbReference type="NCBI Taxonomy" id="35688"/>
    <lineage>
        <taxon>Eukaryota</taxon>
        <taxon>Rhodophyta</taxon>
        <taxon>Bangiophyceae</taxon>
        <taxon>Porphyridiales</taxon>
        <taxon>Porphyridiaceae</taxon>
        <taxon>Porphyridium</taxon>
    </lineage>
</organism>
<evidence type="ECO:0000256" key="3">
    <source>
        <dbReference type="ARBA" id="ARBA00022776"/>
    </source>
</evidence>
<gene>
    <name evidence="9" type="ORF">FVE85_7965</name>
</gene>
<dbReference type="GO" id="GO:0007076">
    <property type="term" value="P:mitotic chromosome condensation"/>
    <property type="evidence" value="ECO:0007669"/>
    <property type="project" value="InterPro"/>
</dbReference>
<dbReference type="GO" id="GO:0000796">
    <property type="term" value="C:condensin complex"/>
    <property type="evidence" value="ECO:0007669"/>
    <property type="project" value="TreeGrafter"/>
</dbReference>
<dbReference type="PANTHER" id="PTHR14222">
    <property type="entry name" value="CONDENSIN"/>
    <property type="match status" value="1"/>
</dbReference>
<dbReference type="GO" id="GO:0005634">
    <property type="term" value="C:nucleus"/>
    <property type="evidence" value="ECO:0007669"/>
    <property type="project" value="UniProtKB-SubCell"/>
</dbReference>
<proteinExistence type="predicted"/>
<dbReference type="Proteomes" id="UP000324585">
    <property type="component" value="Unassembled WGS sequence"/>
</dbReference>
<evidence type="ECO:0000256" key="4">
    <source>
        <dbReference type="ARBA" id="ARBA00023067"/>
    </source>
</evidence>
<accession>A0A5J4YMI7</accession>
<dbReference type="GO" id="GO:0000779">
    <property type="term" value="C:condensed chromosome, centromeric region"/>
    <property type="evidence" value="ECO:0007669"/>
    <property type="project" value="TreeGrafter"/>
</dbReference>
<keyword evidence="10" id="KW-1185">Reference proteome</keyword>
<feature type="region of interest" description="Disordered" evidence="7">
    <location>
        <begin position="1"/>
        <end position="59"/>
    </location>
</feature>
<sequence>MCPKVGGQDNEPRKRTGSEQVTSESFGSRTSNIKTEKTGQSHHFADQIDTRRPTPSGTRTVGAMSWATLVQDAQTAQDSFARLSVLRGMYELLLQDSYISVSEEPAHGLASFILKSHRNSNEDLVRAESSEHSSAVEVQVYAAACYLLLFRDANLLASFEMRQLLVDLDHISRALMLDPPDARLKMILLIAARQMSMSRLDLARVDTEIPGVVIEALCRWLSAAEHQDQIDALRGALCHIALNSEQSFGPETNAPLNFPVVFLANLVGPCLNMRNKRAQGCLNQVLDAFLAAEALSARADAAIVFCQHVTTRAPDRAENRRLAAETMGAILQYVWSTHSDRVERFVLFLSHILGAKASSASSRACVVEVCSILLQSASSNTLFESIEVSTSAARTARAMLEILISSCSDKVSVIRAKAITSLASIFEKHGTQNGEDACVVRREVMRRLRQMTFEEQVLVRKILHDFCEDEKSGVRKAAVSMMHVLLLHAEWGARKLSCASPTPRPPGSASKDRFVSLLLALSKRCADAVPAVRKAAVEALSELAKAKHCGSAAWDNQIALICWIKGVLPRVMDTEAAVQEKALFSVEELIATPLGSPDDEEGGRGFACSLVLRLVLSAGHSQSGNLDFSLESDSGRFLAQAFEMLAEKRRLLDDLLYGLKRIALSEMDCASADERLLEMQGAWSLLGNAVHLFTDEAIADVFDAGLILSYGLGGERCVLDGFGGSVRHSAFQVLQKLPRKCFKQGSGLELGAHLASWIQKMLNPANEDELGDEDVDTLPSCSRIESILTLLAPAIQALAHCYSIGLENDGAKGNEFVSFVRSAMTQCDAHLTMVLSKDRRVLSANEKTRLLVAMCVISEIATVSPCDLNGEKVVTSRNVHCLQTALSNDAVTERLRAYAILSLGRCCLSENVMWRDMSVFSTREDRMVEGLSASVNRCIPAFVRELDSKNPACRSNALVVLCDLSRKFASLVEPYMSRLALSLLDSSLFVKRQSLVSFGALLQEDFLKPRSSPLLFRLLILTADSSEELRNMARFILTKVISAKNRRLIPLKFFDFVFFLNACSAFPTFNQECPLTEAERRRPEVMALRDEKLRFRIYDTLLRHCVDDAEMIKLPSRVCMDVFSQLDDVLGSNIGTTSGDGSRAYLRQGDLSGLQHALSDLLTILQWPLLRSLFRKAANLNSSTASTAAMECSSQEDGALLDAGVSECQAGKPLALRGISGKLLLLVSQTDLGQVQIPTLINVYRTLVQMKSPIQGTALECLLTLCKEYGPEWLSLSAVAQDETLRHEIAFEMSRATPDRSASLADRDTRRRQRELRIASFARQDNDDTDNTPAGIEGDWRNVEKVRQIKIASPVVVDQESEKENMKPENAQS</sequence>
<dbReference type="PANTHER" id="PTHR14222:SF1">
    <property type="entry name" value="CONDENSIN-2 COMPLEX SUBUNIT D3"/>
    <property type="match status" value="1"/>
</dbReference>
<keyword evidence="3" id="KW-0498">Mitosis</keyword>
<feature type="domain" description="Condensin complex subunit 1 C-terminal" evidence="8">
    <location>
        <begin position="954"/>
        <end position="1119"/>
    </location>
</feature>
<comment type="caution">
    <text evidence="9">The sequence shown here is derived from an EMBL/GenBank/DDBJ whole genome shotgun (WGS) entry which is preliminary data.</text>
</comment>
<feature type="region of interest" description="Disordered" evidence="7">
    <location>
        <begin position="1354"/>
        <end position="1373"/>
    </location>
</feature>
<dbReference type="InterPro" id="IPR011989">
    <property type="entry name" value="ARM-like"/>
</dbReference>
<keyword evidence="6" id="KW-0131">Cell cycle</keyword>
<keyword evidence="4" id="KW-0226">DNA condensation</keyword>
<comment type="subcellular location">
    <subcellularLocation>
        <location evidence="1">Nucleus</location>
    </subcellularLocation>
</comment>
<dbReference type="EMBL" id="VRMN01000009">
    <property type="protein sequence ID" value="KAA8492458.1"/>
    <property type="molecule type" value="Genomic_DNA"/>
</dbReference>
<reference evidence="10" key="1">
    <citation type="journal article" date="2019" name="Nat. Commun.">
        <title>Expansion of phycobilisome linker gene families in mesophilic red algae.</title>
        <authorList>
            <person name="Lee J."/>
            <person name="Kim D."/>
            <person name="Bhattacharya D."/>
            <person name="Yoon H.S."/>
        </authorList>
    </citation>
    <scope>NUCLEOTIDE SEQUENCE [LARGE SCALE GENOMIC DNA]</scope>
    <source>
        <strain evidence="10">CCMP 1328</strain>
    </source>
</reference>
<keyword evidence="2" id="KW-0132">Cell division</keyword>
<evidence type="ECO:0000256" key="2">
    <source>
        <dbReference type="ARBA" id="ARBA00022618"/>
    </source>
</evidence>
<dbReference type="GO" id="GO:0010032">
    <property type="term" value="P:meiotic chromosome condensation"/>
    <property type="evidence" value="ECO:0007669"/>
    <property type="project" value="TreeGrafter"/>
</dbReference>
<evidence type="ECO:0000256" key="5">
    <source>
        <dbReference type="ARBA" id="ARBA00023242"/>
    </source>
</evidence>
<dbReference type="InterPro" id="IPR016024">
    <property type="entry name" value="ARM-type_fold"/>
</dbReference>
<keyword evidence="5" id="KW-0539">Nucleus</keyword>
<feature type="region of interest" description="Disordered" evidence="7">
    <location>
        <begin position="1320"/>
        <end position="1340"/>
    </location>
</feature>
<dbReference type="OrthoDB" id="10263978at2759"/>
<dbReference type="GO" id="GO:0051301">
    <property type="term" value="P:cell division"/>
    <property type="evidence" value="ECO:0007669"/>
    <property type="project" value="UniProtKB-KW"/>
</dbReference>
<evidence type="ECO:0000313" key="9">
    <source>
        <dbReference type="EMBL" id="KAA8492458.1"/>
    </source>
</evidence>
<evidence type="ECO:0000259" key="8">
    <source>
        <dbReference type="Pfam" id="PF12717"/>
    </source>
</evidence>
<dbReference type="Gene3D" id="1.25.10.10">
    <property type="entry name" value="Leucine-rich Repeat Variant"/>
    <property type="match status" value="2"/>
</dbReference>
<evidence type="ECO:0000256" key="1">
    <source>
        <dbReference type="ARBA" id="ARBA00004123"/>
    </source>
</evidence>
<dbReference type="GO" id="GO:0042393">
    <property type="term" value="F:histone binding"/>
    <property type="evidence" value="ECO:0007669"/>
    <property type="project" value="TreeGrafter"/>
</dbReference>
<name>A0A5J4YMI7_PORPP</name>